<name>A0A9X1STA1_9ACTN</name>
<feature type="domain" description="ABC-type glycine betaine transport system substrate-binding" evidence="2">
    <location>
        <begin position="41"/>
        <end position="307"/>
    </location>
</feature>
<dbReference type="Gene3D" id="3.40.190.120">
    <property type="entry name" value="Osmoprotection protein (prox), domain 2"/>
    <property type="match status" value="1"/>
</dbReference>
<dbReference type="PROSITE" id="PS51257">
    <property type="entry name" value="PROKAR_LIPOPROTEIN"/>
    <property type="match status" value="1"/>
</dbReference>
<comment type="caution">
    <text evidence="3">The sequence shown here is derived from an EMBL/GenBank/DDBJ whole genome shotgun (WGS) entry which is preliminary data.</text>
</comment>
<gene>
    <name evidence="3" type="ORF">LR394_05830</name>
</gene>
<dbReference type="Pfam" id="PF04069">
    <property type="entry name" value="OpuAC"/>
    <property type="match status" value="1"/>
</dbReference>
<evidence type="ECO:0000313" key="3">
    <source>
        <dbReference type="EMBL" id="MCD5310405.1"/>
    </source>
</evidence>
<dbReference type="AlphaFoldDB" id="A0A9X1STA1"/>
<evidence type="ECO:0000259" key="2">
    <source>
        <dbReference type="Pfam" id="PF04069"/>
    </source>
</evidence>
<evidence type="ECO:0000256" key="1">
    <source>
        <dbReference type="SAM" id="MobiDB-lite"/>
    </source>
</evidence>
<proteinExistence type="predicted"/>
<dbReference type="RefSeq" id="WP_231439329.1">
    <property type="nucleotide sequence ID" value="NZ_JAJOMB010000002.1"/>
</dbReference>
<evidence type="ECO:0000313" key="4">
    <source>
        <dbReference type="Proteomes" id="UP001138997"/>
    </source>
</evidence>
<sequence>MKRETCSFFAVLTTVVALTACAGKEDPDAVSPRLPFEGATFTVASKGTTENILLGKMTAAVLSAHGATIVDETENPKDARAALTSGAVDMYWEYTGAAWVSYRGNAQAIADPVQQYQEMKVADAAEGIAWLDGAPVNNSYAIAVAGDKAKELRLESLTDLAKLSKSKSAGISFCIDAEFSARKDGFTGMTEAYGIRVDQDKVKTLEGEVISSEVAKGQTCTFGEVFATDGRISALGLKVLTDDRYLFPSYSAALTLRQETLDQHPKIADYINSVTAQLDDATMTELNTRVDAEGEDPEEVAESWLQEKGLI</sequence>
<keyword evidence="4" id="KW-1185">Reference proteome</keyword>
<dbReference type="Gene3D" id="3.40.190.10">
    <property type="entry name" value="Periplasmic binding protein-like II"/>
    <property type="match status" value="1"/>
</dbReference>
<reference evidence="3" key="1">
    <citation type="submission" date="2021-11" db="EMBL/GenBank/DDBJ databases">
        <title>Streptomyces corallinus and Kineosporia corallina sp. nov., two new coral-derived marine actinobacteria.</title>
        <authorList>
            <person name="Buangrab K."/>
            <person name="Sutthacheep M."/>
            <person name="Yeemin T."/>
            <person name="Harunari E."/>
            <person name="Igarashi Y."/>
            <person name="Sripreechasak P."/>
            <person name="Kanchanasin P."/>
            <person name="Tanasupawat S."/>
            <person name="Phongsopitanun W."/>
        </authorList>
    </citation>
    <scope>NUCLEOTIDE SEQUENCE</scope>
    <source>
        <strain evidence="3">JCM 31032</strain>
    </source>
</reference>
<protein>
    <recommendedName>
        <fullName evidence="2">ABC-type glycine betaine transport system substrate-binding domain-containing protein</fullName>
    </recommendedName>
</protein>
<dbReference type="GO" id="GO:0043190">
    <property type="term" value="C:ATP-binding cassette (ABC) transporter complex"/>
    <property type="evidence" value="ECO:0007669"/>
    <property type="project" value="InterPro"/>
</dbReference>
<feature type="region of interest" description="Disordered" evidence="1">
    <location>
        <begin position="290"/>
        <end position="311"/>
    </location>
</feature>
<dbReference type="GO" id="GO:0022857">
    <property type="term" value="F:transmembrane transporter activity"/>
    <property type="evidence" value="ECO:0007669"/>
    <property type="project" value="InterPro"/>
</dbReference>
<dbReference type="EMBL" id="JAJOMB010000002">
    <property type="protein sequence ID" value="MCD5310405.1"/>
    <property type="molecule type" value="Genomic_DNA"/>
</dbReference>
<dbReference type="InterPro" id="IPR007210">
    <property type="entry name" value="ABC_Gly_betaine_transp_sub-bd"/>
</dbReference>
<dbReference type="SUPFAM" id="SSF53850">
    <property type="entry name" value="Periplasmic binding protein-like II"/>
    <property type="match status" value="1"/>
</dbReference>
<dbReference type="Proteomes" id="UP001138997">
    <property type="component" value="Unassembled WGS sequence"/>
</dbReference>
<organism evidence="3 4">
    <name type="scientific">Kineosporia babensis</name>
    <dbReference type="NCBI Taxonomy" id="499548"/>
    <lineage>
        <taxon>Bacteria</taxon>
        <taxon>Bacillati</taxon>
        <taxon>Actinomycetota</taxon>
        <taxon>Actinomycetes</taxon>
        <taxon>Kineosporiales</taxon>
        <taxon>Kineosporiaceae</taxon>
        <taxon>Kineosporia</taxon>
    </lineage>
</organism>
<accession>A0A9X1STA1</accession>